<proteinExistence type="predicted"/>
<comment type="caution">
    <text evidence="2">The sequence shown here is derived from an EMBL/GenBank/DDBJ whole genome shotgun (WGS) entry which is preliminary data.</text>
</comment>
<reference evidence="2 3" key="1">
    <citation type="journal article" date="2019" name="Sci. Rep.">
        <title>Orb-weaving spider Araneus ventricosus genome elucidates the spidroin gene catalogue.</title>
        <authorList>
            <person name="Kono N."/>
            <person name="Nakamura H."/>
            <person name="Ohtoshi R."/>
            <person name="Moran D.A.P."/>
            <person name="Shinohara A."/>
            <person name="Yoshida Y."/>
            <person name="Fujiwara M."/>
            <person name="Mori M."/>
            <person name="Tomita M."/>
            <person name="Arakawa K."/>
        </authorList>
    </citation>
    <scope>NUCLEOTIDE SEQUENCE [LARGE SCALE GENOMIC DNA]</scope>
</reference>
<feature type="compositionally biased region" description="Basic and acidic residues" evidence="1">
    <location>
        <begin position="35"/>
        <end position="45"/>
    </location>
</feature>
<evidence type="ECO:0000256" key="1">
    <source>
        <dbReference type="SAM" id="MobiDB-lite"/>
    </source>
</evidence>
<keyword evidence="3" id="KW-1185">Reference proteome</keyword>
<feature type="region of interest" description="Disordered" evidence="1">
    <location>
        <begin position="27"/>
        <end position="57"/>
    </location>
</feature>
<accession>A0A4Y2ME29</accession>
<dbReference type="AlphaFoldDB" id="A0A4Y2ME29"/>
<protein>
    <submittedName>
        <fullName evidence="2">Uncharacterized protein</fullName>
    </submittedName>
</protein>
<name>A0A4Y2ME29_ARAVE</name>
<dbReference type="Proteomes" id="UP000499080">
    <property type="component" value="Unassembled WGS sequence"/>
</dbReference>
<gene>
    <name evidence="2" type="ORF">AVEN_153264_1</name>
</gene>
<sequence length="97" mass="11448">MRKRPVYLIQKEIEYLVNNFSDLVYSDSEDSQSIDSERKTESEHSADEDENFSNDCGNDDNFHVKNFKWCKKETNRAVGTPKHSIVFIFLVRNIQQK</sequence>
<organism evidence="2 3">
    <name type="scientific">Araneus ventricosus</name>
    <name type="common">Orbweaver spider</name>
    <name type="synonym">Epeira ventricosa</name>
    <dbReference type="NCBI Taxonomy" id="182803"/>
    <lineage>
        <taxon>Eukaryota</taxon>
        <taxon>Metazoa</taxon>
        <taxon>Ecdysozoa</taxon>
        <taxon>Arthropoda</taxon>
        <taxon>Chelicerata</taxon>
        <taxon>Arachnida</taxon>
        <taxon>Araneae</taxon>
        <taxon>Araneomorphae</taxon>
        <taxon>Entelegynae</taxon>
        <taxon>Araneoidea</taxon>
        <taxon>Araneidae</taxon>
        <taxon>Araneus</taxon>
    </lineage>
</organism>
<evidence type="ECO:0000313" key="2">
    <source>
        <dbReference type="EMBL" id="GBN23997.1"/>
    </source>
</evidence>
<dbReference type="EMBL" id="BGPR01007066">
    <property type="protein sequence ID" value="GBN23997.1"/>
    <property type="molecule type" value="Genomic_DNA"/>
</dbReference>
<evidence type="ECO:0000313" key="3">
    <source>
        <dbReference type="Proteomes" id="UP000499080"/>
    </source>
</evidence>